<dbReference type="Proteomes" id="UP000636800">
    <property type="component" value="Chromosome 1"/>
</dbReference>
<keyword evidence="6" id="KW-0472">Membrane</keyword>
<dbReference type="GO" id="GO:0005886">
    <property type="term" value="C:plasma membrane"/>
    <property type="evidence" value="ECO:0007669"/>
    <property type="project" value="UniProtKB-SubCell"/>
</dbReference>
<comment type="similarity">
    <text evidence="7">Belongs to the DVL/RTFL small polypeptides family.</text>
</comment>
<organism evidence="9 10">
    <name type="scientific">Vanilla planifolia</name>
    <name type="common">Vanilla</name>
    <dbReference type="NCBI Taxonomy" id="51239"/>
    <lineage>
        <taxon>Eukaryota</taxon>
        <taxon>Viridiplantae</taxon>
        <taxon>Streptophyta</taxon>
        <taxon>Embryophyta</taxon>
        <taxon>Tracheophyta</taxon>
        <taxon>Spermatophyta</taxon>
        <taxon>Magnoliopsida</taxon>
        <taxon>Liliopsida</taxon>
        <taxon>Asparagales</taxon>
        <taxon>Orchidaceae</taxon>
        <taxon>Vanilloideae</taxon>
        <taxon>Vanilleae</taxon>
        <taxon>Vanilla</taxon>
    </lineage>
</organism>
<evidence type="ECO:0000313" key="9">
    <source>
        <dbReference type="EMBL" id="KAG0495986.1"/>
    </source>
</evidence>
<feature type="region of interest" description="Disordered" evidence="8">
    <location>
        <begin position="1"/>
        <end position="20"/>
    </location>
</feature>
<dbReference type="AlphaFoldDB" id="A0A835VGV0"/>
<keyword evidence="3" id="KW-1003">Cell membrane</keyword>
<evidence type="ECO:0000256" key="3">
    <source>
        <dbReference type="ARBA" id="ARBA00022475"/>
    </source>
</evidence>
<dbReference type="GO" id="GO:0008285">
    <property type="term" value="P:negative regulation of cell population proliferation"/>
    <property type="evidence" value="ECO:0007669"/>
    <property type="project" value="InterPro"/>
</dbReference>
<proteinExistence type="inferred from homology"/>
<reference evidence="9 10" key="1">
    <citation type="journal article" date="2020" name="Nat. Food">
        <title>A phased Vanilla planifolia genome enables genetic improvement of flavour and production.</title>
        <authorList>
            <person name="Hasing T."/>
            <person name="Tang H."/>
            <person name="Brym M."/>
            <person name="Khazi F."/>
            <person name="Huang T."/>
            <person name="Chambers A.H."/>
        </authorList>
    </citation>
    <scope>NUCLEOTIDE SEQUENCE [LARGE SCALE GENOMIC DNA]</scope>
    <source>
        <tissue evidence="9">Leaf</tissue>
    </source>
</reference>
<dbReference type="InterPro" id="IPR012552">
    <property type="entry name" value="DVL"/>
</dbReference>
<evidence type="ECO:0000256" key="4">
    <source>
        <dbReference type="ARBA" id="ARBA00022692"/>
    </source>
</evidence>
<gene>
    <name evidence="9" type="ORF">HPP92_000677</name>
</gene>
<evidence type="ECO:0000256" key="2">
    <source>
        <dbReference type="ARBA" id="ARBA00022473"/>
    </source>
</evidence>
<evidence type="ECO:0000256" key="8">
    <source>
        <dbReference type="SAM" id="MobiDB-lite"/>
    </source>
</evidence>
<dbReference type="InterPro" id="IPR051525">
    <property type="entry name" value="DVL_RTFL_regulatory"/>
</dbReference>
<evidence type="ECO:0000256" key="5">
    <source>
        <dbReference type="ARBA" id="ARBA00022989"/>
    </source>
</evidence>
<keyword evidence="2" id="KW-0217">Developmental protein</keyword>
<dbReference type="EMBL" id="JADCNL010000001">
    <property type="protein sequence ID" value="KAG0495986.1"/>
    <property type="molecule type" value="Genomic_DNA"/>
</dbReference>
<dbReference type="GO" id="GO:0048367">
    <property type="term" value="P:shoot system development"/>
    <property type="evidence" value="ECO:0007669"/>
    <property type="project" value="UniProtKB-ARBA"/>
</dbReference>
<accession>A0A835VGV0</accession>
<keyword evidence="10" id="KW-1185">Reference proteome</keyword>
<keyword evidence="4" id="KW-0812">Transmembrane</keyword>
<evidence type="ECO:0000256" key="7">
    <source>
        <dbReference type="ARBA" id="ARBA00024340"/>
    </source>
</evidence>
<dbReference type="OrthoDB" id="1904319at2759"/>
<keyword evidence="5" id="KW-1133">Transmembrane helix</keyword>
<dbReference type="Pfam" id="PF08137">
    <property type="entry name" value="DVL"/>
    <property type="match status" value="1"/>
</dbReference>
<protein>
    <recommendedName>
        <fullName evidence="11">DEVIL-like protein</fullName>
    </recommendedName>
</protein>
<evidence type="ECO:0008006" key="11">
    <source>
        <dbReference type="Google" id="ProtNLM"/>
    </source>
</evidence>
<evidence type="ECO:0000313" key="10">
    <source>
        <dbReference type="Proteomes" id="UP000636800"/>
    </source>
</evidence>
<sequence length="56" mass="6188">MAGAVAALDGPTSSSHRQAGMRRRCAVMLKQQKTRCYILGRCVSMLLCWHAHNLSD</sequence>
<name>A0A835VGV0_VANPL</name>
<comment type="caution">
    <text evidence="9">The sequence shown here is derived from an EMBL/GenBank/DDBJ whole genome shotgun (WGS) entry which is preliminary data.</text>
</comment>
<evidence type="ECO:0000256" key="1">
    <source>
        <dbReference type="ARBA" id="ARBA00004162"/>
    </source>
</evidence>
<evidence type="ECO:0000256" key="6">
    <source>
        <dbReference type="ARBA" id="ARBA00023136"/>
    </source>
</evidence>
<dbReference type="PANTHER" id="PTHR33102">
    <property type="entry name" value="DVL19-RELATED-RELATED"/>
    <property type="match status" value="1"/>
</dbReference>
<comment type="subcellular location">
    <subcellularLocation>
        <location evidence="1">Cell membrane</location>
        <topology evidence="1">Single-pass membrane protein</topology>
    </subcellularLocation>
</comment>